<evidence type="ECO:0000313" key="11">
    <source>
        <dbReference type="EMBL" id="SFR56033.1"/>
    </source>
</evidence>
<dbReference type="OrthoDB" id="9801785at2"/>
<evidence type="ECO:0000256" key="1">
    <source>
        <dbReference type="ARBA" id="ARBA00000083"/>
    </source>
</evidence>
<comment type="similarity">
    <text evidence="4 9">Belongs to the NAD(P)-dependent epimerase/dehydratase family.</text>
</comment>
<name>A0A1I6HNI1_9RHOB</name>
<dbReference type="RefSeq" id="WP_090201383.1">
    <property type="nucleotide sequence ID" value="NZ_FOYP01000002.1"/>
</dbReference>
<evidence type="ECO:0000256" key="6">
    <source>
        <dbReference type="ARBA" id="ARBA00018569"/>
    </source>
</evidence>
<comment type="cofactor">
    <cofactor evidence="2 9">
        <name>NAD(+)</name>
        <dbReference type="ChEBI" id="CHEBI:57540"/>
    </cofactor>
</comment>
<keyword evidence="8 9" id="KW-0413">Isomerase</keyword>
<feature type="domain" description="NAD(P)-binding" evidence="10">
    <location>
        <begin position="4"/>
        <end position="322"/>
    </location>
</feature>
<dbReference type="PANTHER" id="PTHR43725:SF47">
    <property type="entry name" value="UDP-GLUCOSE 4-EPIMERASE"/>
    <property type="match status" value="1"/>
</dbReference>
<dbReference type="InterPro" id="IPR005886">
    <property type="entry name" value="UDP_G4E"/>
</dbReference>
<dbReference type="Pfam" id="PF16363">
    <property type="entry name" value="GDP_Man_Dehyd"/>
    <property type="match status" value="1"/>
</dbReference>
<dbReference type="PANTHER" id="PTHR43725">
    <property type="entry name" value="UDP-GLUCOSE 4-EPIMERASE"/>
    <property type="match status" value="1"/>
</dbReference>
<evidence type="ECO:0000256" key="5">
    <source>
        <dbReference type="ARBA" id="ARBA00013189"/>
    </source>
</evidence>
<organism evidence="11 12">
    <name type="scientific">Yoonia tamlensis</name>
    <dbReference type="NCBI Taxonomy" id="390270"/>
    <lineage>
        <taxon>Bacteria</taxon>
        <taxon>Pseudomonadati</taxon>
        <taxon>Pseudomonadota</taxon>
        <taxon>Alphaproteobacteria</taxon>
        <taxon>Rhodobacterales</taxon>
        <taxon>Paracoccaceae</taxon>
        <taxon>Yoonia</taxon>
    </lineage>
</organism>
<dbReference type="STRING" id="390270.SAMN04488005_2890"/>
<dbReference type="GO" id="GO:0005829">
    <property type="term" value="C:cytosol"/>
    <property type="evidence" value="ECO:0007669"/>
    <property type="project" value="TreeGrafter"/>
</dbReference>
<evidence type="ECO:0000256" key="8">
    <source>
        <dbReference type="ARBA" id="ARBA00023235"/>
    </source>
</evidence>
<evidence type="ECO:0000259" key="10">
    <source>
        <dbReference type="Pfam" id="PF16363"/>
    </source>
</evidence>
<dbReference type="AlphaFoldDB" id="A0A1I6HNI1"/>
<dbReference type="NCBIfam" id="TIGR01179">
    <property type="entry name" value="galE"/>
    <property type="match status" value="1"/>
</dbReference>
<sequence>MRVLVTGGAGYIGSHTLLELTAQAHAVCVLDDYSNATPEVLNRVRSLSNGAVADFTGDVRDPVMLDHVMQEFRPDAVIHFAGLKAVGESQEKPLLYYDVNVGGTLALLRAMDRAGCKTIIFSSSATVYGEPVYLPYDEAHPTAPLSVYGRSKLMAEQILTSWAATAPDKAAVLLRYFNPVGAHNSAKIGEDPKDIPNNLMPYIAQVAVGKRDALTVFGDDYDTPDGTGLRDYIHVVDLARAHVAALDYAVKNAGARPFNIGTGQSYSVRDMVAAFETASGRKIKTVQATRRSGDIAKMQADASRAAKELGWKAEHDLNDMASSVWAWQSGNPDGYGA</sequence>
<proteinExistence type="inferred from homology"/>
<comment type="subunit">
    <text evidence="9">Homodimer.</text>
</comment>
<dbReference type="GO" id="GO:0003978">
    <property type="term" value="F:UDP-glucose 4-epimerase activity"/>
    <property type="evidence" value="ECO:0007669"/>
    <property type="project" value="UniProtKB-UniRule"/>
</dbReference>
<dbReference type="EC" id="5.1.3.2" evidence="5 9"/>
<keyword evidence="7 9" id="KW-0520">NAD</keyword>
<evidence type="ECO:0000256" key="7">
    <source>
        <dbReference type="ARBA" id="ARBA00023027"/>
    </source>
</evidence>
<dbReference type="CDD" id="cd05247">
    <property type="entry name" value="UDP_G4E_1_SDR_e"/>
    <property type="match status" value="1"/>
</dbReference>
<dbReference type="SUPFAM" id="SSF51735">
    <property type="entry name" value="NAD(P)-binding Rossmann-fold domains"/>
    <property type="match status" value="1"/>
</dbReference>
<comment type="catalytic activity">
    <reaction evidence="1 9">
        <text>UDP-alpha-D-glucose = UDP-alpha-D-galactose</text>
        <dbReference type="Rhea" id="RHEA:22168"/>
        <dbReference type="ChEBI" id="CHEBI:58885"/>
        <dbReference type="ChEBI" id="CHEBI:66914"/>
        <dbReference type="EC" id="5.1.3.2"/>
    </reaction>
</comment>
<keyword evidence="9" id="KW-0119">Carbohydrate metabolism</keyword>
<dbReference type="NCBIfam" id="NF007956">
    <property type="entry name" value="PRK10675.1"/>
    <property type="match status" value="1"/>
</dbReference>
<dbReference type="EMBL" id="FOYP01000002">
    <property type="protein sequence ID" value="SFR56033.1"/>
    <property type="molecule type" value="Genomic_DNA"/>
</dbReference>
<dbReference type="Gene3D" id="3.90.25.10">
    <property type="entry name" value="UDP-galactose 4-epimerase, domain 1"/>
    <property type="match status" value="1"/>
</dbReference>
<comment type="pathway">
    <text evidence="3 9">Carbohydrate metabolism; galactose metabolism.</text>
</comment>
<reference evidence="12" key="1">
    <citation type="submission" date="2016-10" db="EMBL/GenBank/DDBJ databases">
        <authorList>
            <person name="Varghese N."/>
            <person name="Submissions S."/>
        </authorList>
    </citation>
    <scope>NUCLEOTIDE SEQUENCE [LARGE SCALE GENOMIC DNA]</scope>
    <source>
        <strain evidence="12">DSM 26879</strain>
    </source>
</reference>
<evidence type="ECO:0000256" key="2">
    <source>
        <dbReference type="ARBA" id="ARBA00001911"/>
    </source>
</evidence>
<dbReference type="UniPathway" id="UPA00214"/>
<accession>A0A1I6HNI1</accession>
<evidence type="ECO:0000256" key="3">
    <source>
        <dbReference type="ARBA" id="ARBA00004947"/>
    </source>
</evidence>
<dbReference type="Proteomes" id="UP000199478">
    <property type="component" value="Unassembled WGS sequence"/>
</dbReference>
<dbReference type="InterPro" id="IPR016040">
    <property type="entry name" value="NAD(P)-bd_dom"/>
</dbReference>
<evidence type="ECO:0000256" key="9">
    <source>
        <dbReference type="RuleBase" id="RU366046"/>
    </source>
</evidence>
<evidence type="ECO:0000256" key="4">
    <source>
        <dbReference type="ARBA" id="ARBA00007637"/>
    </source>
</evidence>
<dbReference type="InterPro" id="IPR036291">
    <property type="entry name" value="NAD(P)-bd_dom_sf"/>
</dbReference>
<protein>
    <recommendedName>
        <fullName evidence="6 9">UDP-glucose 4-epimerase</fullName>
        <ecNumber evidence="5 9">5.1.3.2</ecNumber>
    </recommendedName>
</protein>
<keyword evidence="12" id="KW-1185">Reference proteome</keyword>
<dbReference type="GO" id="GO:0006012">
    <property type="term" value="P:galactose metabolic process"/>
    <property type="evidence" value="ECO:0007669"/>
    <property type="project" value="UniProtKB-UniPathway"/>
</dbReference>
<dbReference type="Gene3D" id="3.40.50.720">
    <property type="entry name" value="NAD(P)-binding Rossmann-like Domain"/>
    <property type="match status" value="1"/>
</dbReference>
<evidence type="ECO:0000313" key="12">
    <source>
        <dbReference type="Proteomes" id="UP000199478"/>
    </source>
</evidence>
<gene>
    <name evidence="11" type="ORF">SAMN04488005_2890</name>
</gene>